<dbReference type="Proteomes" id="UP000244066">
    <property type="component" value="Unassembled WGS sequence"/>
</dbReference>
<dbReference type="InterPro" id="IPR014722">
    <property type="entry name" value="Rib_uL2_dom2"/>
</dbReference>
<evidence type="ECO:0000313" key="4">
    <source>
        <dbReference type="EMBL" id="PUA31011.1"/>
    </source>
</evidence>
<dbReference type="InterPro" id="IPR039660">
    <property type="entry name" value="Ribosomal_eL14"/>
</dbReference>
<reference evidence="4 5" key="1">
    <citation type="submission" date="2017-04" db="EMBL/GenBank/DDBJ databases">
        <title>Draft Aigarchaeota genome from a New Zealand hot spring.</title>
        <authorList>
            <person name="Reysenbach A.-L."/>
            <person name="Donaho J.A."/>
            <person name="Gerhart J."/>
            <person name="Kelley J.F."/>
            <person name="Kouba K."/>
            <person name="Podar M."/>
            <person name="Stott M."/>
        </authorList>
    </citation>
    <scope>NUCLEOTIDE SEQUENCE [LARGE SCALE GENOMIC DNA]</scope>
    <source>
        <strain evidence="4">NZ13_MG1</strain>
    </source>
</reference>
<evidence type="ECO:0000256" key="1">
    <source>
        <dbReference type="ARBA" id="ARBA00022980"/>
    </source>
</evidence>
<evidence type="ECO:0000256" key="2">
    <source>
        <dbReference type="ARBA" id="ARBA00023274"/>
    </source>
</evidence>
<dbReference type="AlphaFoldDB" id="A0A2R7Y0E9"/>
<evidence type="ECO:0000256" key="3">
    <source>
        <dbReference type="ARBA" id="ARBA00035536"/>
    </source>
</evidence>
<dbReference type="NCBIfam" id="NF003320">
    <property type="entry name" value="PRK04333.1"/>
    <property type="match status" value="1"/>
</dbReference>
<sequence>MKAEIGRVCFKTVGREAGRKCVVVGVVDKNFVIVTGPKSLTGVRRRRVNVSHLAFTPYKLNIREDASDDEVLKTIQESGLVDFMKEGAKVKFE</sequence>
<dbReference type="CDD" id="cd23702">
    <property type="entry name" value="eL14"/>
    <property type="match status" value="1"/>
</dbReference>
<dbReference type="PANTHER" id="PTHR11127:SF2">
    <property type="entry name" value="LARGE RIBOSOMAL SUBUNIT PROTEIN EL14"/>
    <property type="match status" value="1"/>
</dbReference>
<comment type="caution">
    <text evidence="4">The sequence shown here is derived from an EMBL/GenBank/DDBJ whole genome shotgun (WGS) entry which is preliminary data.</text>
</comment>
<dbReference type="EMBL" id="NDWU01000033">
    <property type="protein sequence ID" value="PUA31011.1"/>
    <property type="molecule type" value="Genomic_DNA"/>
</dbReference>
<accession>A0A2R7Y0E9</accession>
<dbReference type="GO" id="GO:0003723">
    <property type="term" value="F:RNA binding"/>
    <property type="evidence" value="ECO:0007669"/>
    <property type="project" value="InterPro"/>
</dbReference>
<evidence type="ECO:0000313" key="5">
    <source>
        <dbReference type="Proteomes" id="UP000244066"/>
    </source>
</evidence>
<dbReference type="InterPro" id="IPR008991">
    <property type="entry name" value="Translation_prot_SH3-like_sf"/>
</dbReference>
<name>A0A2R7Y0E9_9ARCH</name>
<protein>
    <recommendedName>
        <fullName evidence="3">50S ribosomal protein L14e</fullName>
    </recommendedName>
</protein>
<dbReference type="GO" id="GO:0042273">
    <property type="term" value="P:ribosomal large subunit biogenesis"/>
    <property type="evidence" value="ECO:0007669"/>
    <property type="project" value="TreeGrafter"/>
</dbReference>
<dbReference type="GO" id="GO:0003735">
    <property type="term" value="F:structural constituent of ribosome"/>
    <property type="evidence" value="ECO:0007669"/>
    <property type="project" value="InterPro"/>
</dbReference>
<organism evidence="4 5">
    <name type="scientific">Candidatus Terraquivivens tikiterensis</name>
    <dbReference type="NCBI Taxonomy" id="1980982"/>
    <lineage>
        <taxon>Archaea</taxon>
        <taxon>Nitrososphaerota</taxon>
        <taxon>Candidatus Wolframiiraptoraceae</taxon>
        <taxon>Candidatus Terraquivivens</taxon>
    </lineage>
</organism>
<dbReference type="Gene3D" id="2.30.30.30">
    <property type="match status" value="1"/>
</dbReference>
<keyword evidence="1 4" id="KW-0689">Ribosomal protein</keyword>
<dbReference type="PANTHER" id="PTHR11127">
    <property type="entry name" value="60S RIBOSOMAL PROTEIN L14"/>
    <property type="match status" value="1"/>
</dbReference>
<dbReference type="SUPFAM" id="SSF50104">
    <property type="entry name" value="Translation proteins SH3-like domain"/>
    <property type="match status" value="1"/>
</dbReference>
<dbReference type="FunFam" id="2.30.30.30:FF:000045">
    <property type="entry name" value="50S ribosomal protein L14e"/>
    <property type="match status" value="1"/>
</dbReference>
<dbReference type="GO" id="GO:0022625">
    <property type="term" value="C:cytosolic large ribosomal subunit"/>
    <property type="evidence" value="ECO:0007669"/>
    <property type="project" value="TreeGrafter"/>
</dbReference>
<proteinExistence type="predicted"/>
<keyword evidence="2" id="KW-0687">Ribonucleoprotein</keyword>
<gene>
    <name evidence="4" type="ORF">B9J98_08225</name>
</gene>